<sequence length="123" mass="14924">NGSFLRVVLPDLIDEFGEFFQQQVSYRTAQGQVQLSRPNVPRRFEWEWTERTTMPQSVGGMEIQRRTKLGQINSEWPTVRQIKIREWRRNPRERTRAKGVTPEPIVRRAWNNWWRDLSWEISR</sequence>
<reference evidence="1" key="1">
    <citation type="submission" date="2018-05" db="EMBL/GenBank/DDBJ databases">
        <title>Effector identification in a new, highly contiguous assembly of the strawberry crown rot pathogen Phytophthora cactorum.</title>
        <authorList>
            <person name="Armitage A.D."/>
            <person name="Nellist C.F."/>
            <person name="Bates H."/>
            <person name="Vickerstaff R.J."/>
            <person name="Harrison R.J."/>
        </authorList>
    </citation>
    <scope>NUCLEOTIDE SEQUENCE</scope>
    <source>
        <strain evidence="1">P421</strain>
    </source>
</reference>
<proteinExistence type="predicted"/>
<protein>
    <submittedName>
        <fullName evidence="1">Uncharacterized protein</fullName>
    </submittedName>
</protein>
<organism evidence="1 2">
    <name type="scientific">Phytophthora cactorum</name>
    <dbReference type="NCBI Taxonomy" id="29920"/>
    <lineage>
        <taxon>Eukaryota</taxon>
        <taxon>Sar</taxon>
        <taxon>Stramenopiles</taxon>
        <taxon>Oomycota</taxon>
        <taxon>Peronosporomycetes</taxon>
        <taxon>Peronosporales</taxon>
        <taxon>Peronosporaceae</taxon>
        <taxon>Phytophthora</taxon>
    </lineage>
</organism>
<evidence type="ECO:0000313" key="1">
    <source>
        <dbReference type="EMBL" id="KAG3178598.1"/>
    </source>
</evidence>
<evidence type="ECO:0000313" key="2">
    <source>
        <dbReference type="Proteomes" id="UP000760860"/>
    </source>
</evidence>
<dbReference type="AlphaFoldDB" id="A0A8T1GRY9"/>
<dbReference type="Proteomes" id="UP000760860">
    <property type="component" value="Unassembled WGS sequence"/>
</dbReference>
<accession>A0A8T1GRY9</accession>
<dbReference type="EMBL" id="RCMV01006267">
    <property type="protein sequence ID" value="KAG3178598.1"/>
    <property type="molecule type" value="Genomic_DNA"/>
</dbReference>
<comment type="caution">
    <text evidence="1">The sequence shown here is derived from an EMBL/GenBank/DDBJ whole genome shotgun (WGS) entry which is preliminary data.</text>
</comment>
<name>A0A8T1GRY9_9STRA</name>
<gene>
    <name evidence="1" type="ORF">PC129_g25486</name>
</gene>
<feature type="non-terminal residue" evidence="1">
    <location>
        <position position="1"/>
    </location>
</feature>